<dbReference type="EMBL" id="SAUN01000001">
    <property type="protein sequence ID" value="RVX41483.1"/>
    <property type="molecule type" value="Genomic_DNA"/>
</dbReference>
<dbReference type="OrthoDB" id="5521286at2"/>
<evidence type="ECO:0000313" key="1">
    <source>
        <dbReference type="EMBL" id="RVX41483.1"/>
    </source>
</evidence>
<proteinExistence type="predicted"/>
<gene>
    <name evidence="1" type="ORF">EDD27_4023</name>
</gene>
<dbReference type="RefSeq" id="WP_127933723.1">
    <property type="nucleotide sequence ID" value="NZ_SAUN01000001.1"/>
</dbReference>
<sequence>MKTAHPTIAPVREIACDESGWEGANLVAGSSDVIAYASVRLSVEAATEFLRELSGGAGHAKREYKASHVLRADRRSKVKSLLGPDGPIHGHAFVHLTEKAYFVVGRLLDLVLGQSADAASAGVAADRRLAGLATTLNREGPEAFGRDRWQAFLAASNAVLRTWKPRNVREPVDAFADLVETLAELDGDSRVGAILDELRRARSVAYAARARLLEHRTLQPALEPLIPALARTILHWSRGGGIDVSIVHDEQSALTERRIRRLERQLLPPGRCLRFRQVDSRTDPRVQVADVLAGVARRLAADELRGRGDTELGELLRVYIDPASRWSDERSWSRLGPAR</sequence>
<dbReference type="AlphaFoldDB" id="A0A438M6Y4"/>
<reference evidence="1 2" key="1">
    <citation type="submission" date="2019-01" db="EMBL/GenBank/DDBJ databases">
        <title>Sequencing the genomes of 1000 actinobacteria strains.</title>
        <authorList>
            <person name="Klenk H.-P."/>
        </authorList>
    </citation>
    <scope>NUCLEOTIDE SEQUENCE [LARGE SCALE GENOMIC DNA]</scope>
    <source>
        <strain evidence="1 2">DSM 43925</strain>
    </source>
</reference>
<name>A0A438M6Y4_9ACTN</name>
<comment type="caution">
    <text evidence="1">The sequence shown here is derived from an EMBL/GenBank/DDBJ whole genome shotgun (WGS) entry which is preliminary data.</text>
</comment>
<accession>A0A438M6Y4</accession>
<protein>
    <submittedName>
        <fullName evidence="1">Uncharacterized protein DUF3800</fullName>
    </submittedName>
</protein>
<evidence type="ECO:0000313" key="2">
    <source>
        <dbReference type="Proteomes" id="UP000284824"/>
    </source>
</evidence>
<organism evidence="1 2">
    <name type="scientific">Nonomuraea polychroma</name>
    <dbReference type="NCBI Taxonomy" id="46176"/>
    <lineage>
        <taxon>Bacteria</taxon>
        <taxon>Bacillati</taxon>
        <taxon>Actinomycetota</taxon>
        <taxon>Actinomycetes</taxon>
        <taxon>Streptosporangiales</taxon>
        <taxon>Streptosporangiaceae</taxon>
        <taxon>Nonomuraea</taxon>
    </lineage>
</organism>
<dbReference type="Proteomes" id="UP000284824">
    <property type="component" value="Unassembled WGS sequence"/>
</dbReference>
<keyword evidence="2" id="KW-1185">Reference proteome</keyword>